<organism evidence="7">
    <name type="scientific">Lepeophtheirus salmonis</name>
    <name type="common">Salmon louse</name>
    <name type="synonym">Caligus salmonis</name>
    <dbReference type="NCBI Taxonomy" id="72036"/>
    <lineage>
        <taxon>Eukaryota</taxon>
        <taxon>Metazoa</taxon>
        <taxon>Ecdysozoa</taxon>
        <taxon>Arthropoda</taxon>
        <taxon>Crustacea</taxon>
        <taxon>Multicrustacea</taxon>
        <taxon>Hexanauplia</taxon>
        <taxon>Copepoda</taxon>
        <taxon>Siphonostomatoida</taxon>
        <taxon>Caligidae</taxon>
        <taxon>Lepeophtheirus</taxon>
    </lineage>
</organism>
<name>A0A0K2TIE3_LEPSM</name>
<accession>A0A0K2TIE3</accession>
<dbReference type="SMART" id="SM01332">
    <property type="entry name" value="Cyclin_C"/>
    <property type="match status" value="1"/>
</dbReference>
<dbReference type="Pfam" id="PF00134">
    <property type="entry name" value="Cyclin_N"/>
    <property type="match status" value="1"/>
</dbReference>
<dbReference type="InterPro" id="IPR004367">
    <property type="entry name" value="Cyclin_C-dom"/>
</dbReference>
<dbReference type="Pfam" id="PF02984">
    <property type="entry name" value="Cyclin_C"/>
    <property type="match status" value="1"/>
</dbReference>
<feature type="domain" description="Cyclin-like" evidence="5">
    <location>
        <begin position="234"/>
        <end position="317"/>
    </location>
</feature>
<keyword evidence="2 4" id="KW-0195">Cyclin</keyword>
<keyword evidence="1" id="KW-0132">Cell division</keyword>
<dbReference type="GO" id="GO:0000278">
    <property type="term" value="P:mitotic cell cycle"/>
    <property type="evidence" value="ECO:0007669"/>
    <property type="project" value="UniProtKB-ARBA"/>
</dbReference>
<dbReference type="EMBL" id="HACA01008348">
    <property type="protein sequence ID" value="CDW25709.1"/>
    <property type="molecule type" value="Transcribed_RNA"/>
</dbReference>
<feature type="domain" description="Cyclin C-terminal" evidence="6">
    <location>
        <begin position="230"/>
        <end position="348"/>
    </location>
</feature>
<dbReference type="CDD" id="cd20507">
    <property type="entry name" value="CYCLIN_CCNB1-like_rpt1"/>
    <property type="match status" value="1"/>
</dbReference>
<evidence type="ECO:0000259" key="6">
    <source>
        <dbReference type="SMART" id="SM01332"/>
    </source>
</evidence>
<evidence type="ECO:0000256" key="3">
    <source>
        <dbReference type="ARBA" id="ARBA00023306"/>
    </source>
</evidence>
<evidence type="ECO:0000256" key="4">
    <source>
        <dbReference type="RuleBase" id="RU000383"/>
    </source>
</evidence>
<keyword evidence="3" id="KW-0131">Cell cycle</keyword>
<evidence type="ECO:0000256" key="2">
    <source>
        <dbReference type="ARBA" id="ARBA00023127"/>
    </source>
</evidence>
<protein>
    <submittedName>
        <fullName evidence="7">Cyclin B2 [Anas platyrhynchos]</fullName>
    </submittedName>
</protein>
<dbReference type="PROSITE" id="PS00292">
    <property type="entry name" value="CYCLINS"/>
    <property type="match status" value="1"/>
</dbReference>
<dbReference type="InterPro" id="IPR048258">
    <property type="entry name" value="Cyclins_cyclin-box"/>
</dbReference>
<proteinExistence type="inferred from homology"/>
<dbReference type="InterPro" id="IPR006671">
    <property type="entry name" value="Cyclin_N"/>
</dbReference>
<dbReference type="InterPro" id="IPR039361">
    <property type="entry name" value="Cyclin"/>
</dbReference>
<dbReference type="SUPFAM" id="SSF47954">
    <property type="entry name" value="Cyclin-like"/>
    <property type="match status" value="2"/>
</dbReference>
<dbReference type="FunFam" id="1.10.472.10:FF:000001">
    <property type="entry name" value="G2/mitotic-specific cyclin"/>
    <property type="match status" value="1"/>
</dbReference>
<feature type="domain" description="Cyclin-like" evidence="5">
    <location>
        <begin position="135"/>
        <end position="221"/>
    </location>
</feature>
<dbReference type="GO" id="GO:0051301">
    <property type="term" value="P:cell division"/>
    <property type="evidence" value="ECO:0007669"/>
    <property type="project" value="UniProtKB-KW"/>
</dbReference>
<evidence type="ECO:0000259" key="5">
    <source>
        <dbReference type="SMART" id="SM00385"/>
    </source>
</evidence>
<dbReference type="InterPro" id="IPR036915">
    <property type="entry name" value="Cyclin-like_sf"/>
</dbReference>
<dbReference type="SMART" id="SM00385">
    <property type="entry name" value="CYCLIN"/>
    <property type="match status" value="2"/>
</dbReference>
<evidence type="ECO:0000256" key="1">
    <source>
        <dbReference type="ARBA" id="ARBA00022618"/>
    </source>
</evidence>
<evidence type="ECO:0000313" key="7">
    <source>
        <dbReference type="EMBL" id="CDW25709.1"/>
    </source>
</evidence>
<reference evidence="7" key="1">
    <citation type="submission" date="2014-05" db="EMBL/GenBank/DDBJ databases">
        <authorList>
            <person name="Chronopoulou M."/>
        </authorList>
    </citation>
    <scope>NUCLEOTIDE SEQUENCE</scope>
    <source>
        <tissue evidence="7">Whole organism</tissue>
    </source>
</reference>
<dbReference type="OrthoDB" id="5590282at2759"/>
<comment type="similarity">
    <text evidence="4">Belongs to the cyclin family.</text>
</comment>
<gene>
    <name evidence="7" type="primary">CCNB2</name>
</gene>
<dbReference type="InterPro" id="IPR013763">
    <property type="entry name" value="Cyclin-like_dom"/>
</dbReference>
<dbReference type="Gene3D" id="1.10.472.10">
    <property type="entry name" value="Cyclin-like"/>
    <property type="match status" value="2"/>
</dbReference>
<sequence>MSKNTSVRRAGPMGRKVLADIGNRLPKLETKMKKREEPRKSSTIVFGKSSLKRGGCTTALPSPPKTKRASFDLEELTFPPGVKDIDGNDTDPQLCPDLVVPIYTYLRHLEKEFSIPRHYLKGRSITPKMRCVLIDWLTEVHQRFTLVTETLHLTVSILDRFLSCPTANIKRKQLQLVGVSAMFIASKVEDIYCPEIADFVYITDKSCSGQEIRDMEKSILKTLNFRVNSPLSIFFLRRCSKAGEVTRSQHNLAKYILELSLINYEIIHEAPSLQGAAALFLATKITSEDRECWTPTQKYYSGYDQDDLRSCVKKLAIALCNVESSKFKATYDKFALPSNLRVSLVPELKSVKLKMLAEGCF</sequence>
<dbReference type="AlphaFoldDB" id="A0A0K2TIE3"/>
<dbReference type="PANTHER" id="PTHR10177">
    <property type="entry name" value="CYCLINS"/>
    <property type="match status" value="1"/>
</dbReference>